<comment type="caution">
    <text evidence="2">The sequence shown here is derived from an EMBL/GenBank/DDBJ whole genome shotgun (WGS) entry which is preliminary data.</text>
</comment>
<keyword evidence="1" id="KW-1133">Transmembrane helix</keyword>
<organism evidence="2 3">
    <name type="scientific">Symplocastrum torsivum CPER-KK1</name>
    <dbReference type="NCBI Taxonomy" id="450513"/>
    <lineage>
        <taxon>Bacteria</taxon>
        <taxon>Bacillati</taxon>
        <taxon>Cyanobacteriota</taxon>
        <taxon>Cyanophyceae</taxon>
        <taxon>Oscillatoriophycideae</taxon>
        <taxon>Oscillatoriales</taxon>
        <taxon>Microcoleaceae</taxon>
        <taxon>Symplocastrum</taxon>
    </lineage>
</organism>
<proteinExistence type="predicted"/>
<reference evidence="2" key="1">
    <citation type="submission" date="2021-05" db="EMBL/GenBank/DDBJ databases">
        <authorList>
            <person name="Pietrasiak N."/>
            <person name="Ward R."/>
            <person name="Stajich J.E."/>
            <person name="Kurbessoian T."/>
        </authorList>
    </citation>
    <scope>NUCLEOTIDE SEQUENCE</scope>
    <source>
        <strain evidence="2">CPER-KK1</strain>
    </source>
</reference>
<dbReference type="EMBL" id="JAHHIF010000028">
    <property type="protein sequence ID" value="MBW4546677.1"/>
    <property type="molecule type" value="Genomic_DNA"/>
</dbReference>
<protein>
    <submittedName>
        <fullName evidence="2">Uncharacterized protein</fullName>
    </submittedName>
</protein>
<keyword evidence="1" id="KW-0472">Membrane</keyword>
<dbReference type="AlphaFoldDB" id="A0A951PPB4"/>
<evidence type="ECO:0000256" key="1">
    <source>
        <dbReference type="SAM" id="Phobius"/>
    </source>
</evidence>
<accession>A0A951PPB4</accession>
<keyword evidence="1" id="KW-0812">Transmembrane</keyword>
<sequence length="312" mass="34021">MSNWVWLSRVTLLSFVGTGAFAVLLFSGRGFNQSASTPSDRIPSTTTSPGKIEAVDLSTFPLPTSMTGRDRSMKFAGDSKVPTRPFDLQQSLTSYSPLFAAPTSLGMVAIGVAEGNYRLLVKDSTLYVQQTPFYFGHTDPGNLSWGDVVSNYGPCSDQGRSKGDIALAERICLERALNGLPTQLFDLNAAGIDPNLDLEAVLNTADLYNQASPIHSRYFPKALAIARNGGLKGIEALAWARTASFYLNFNNEMDIEGGSNKATGLIGICARENRPTTEWQCVYDDQMRRVKAITNVLEKYRSLIPQGKTKPN</sequence>
<reference evidence="2" key="2">
    <citation type="journal article" date="2022" name="Microbiol. Resour. Announc.">
        <title>Metagenome Sequencing to Explore Phylogenomics of Terrestrial Cyanobacteria.</title>
        <authorList>
            <person name="Ward R.D."/>
            <person name="Stajich J.E."/>
            <person name="Johansen J.R."/>
            <person name="Huntemann M."/>
            <person name="Clum A."/>
            <person name="Foster B."/>
            <person name="Foster B."/>
            <person name="Roux S."/>
            <person name="Palaniappan K."/>
            <person name="Varghese N."/>
            <person name="Mukherjee S."/>
            <person name="Reddy T.B.K."/>
            <person name="Daum C."/>
            <person name="Copeland A."/>
            <person name="Chen I.A."/>
            <person name="Ivanova N.N."/>
            <person name="Kyrpides N.C."/>
            <person name="Shapiro N."/>
            <person name="Eloe-Fadrosh E.A."/>
            <person name="Pietrasiak N."/>
        </authorList>
    </citation>
    <scope>NUCLEOTIDE SEQUENCE</scope>
    <source>
        <strain evidence="2">CPER-KK1</strain>
    </source>
</reference>
<evidence type="ECO:0000313" key="2">
    <source>
        <dbReference type="EMBL" id="MBW4546677.1"/>
    </source>
</evidence>
<name>A0A951PPB4_9CYAN</name>
<dbReference type="Proteomes" id="UP000753908">
    <property type="component" value="Unassembled WGS sequence"/>
</dbReference>
<gene>
    <name evidence="2" type="ORF">KME25_19875</name>
</gene>
<feature type="transmembrane region" description="Helical" evidence="1">
    <location>
        <begin position="6"/>
        <end position="26"/>
    </location>
</feature>
<evidence type="ECO:0000313" key="3">
    <source>
        <dbReference type="Proteomes" id="UP000753908"/>
    </source>
</evidence>